<proteinExistence type="predicted"/>
<dbReference type="SUPFAM" id="SSF50447">
    <property type="entry name" value="Translation proteins"/>
    <property type="match status" value="1"/>
</dbReference>
<dbReference type="Pfam" id="PF25461">
    <property type="entry name" value="Beta-barrel_SelB"/>
    <property type="match status" value="1"/>
</dbReference>
<dbReference type="Proteomes" id="UP000317371">
    <property type="component" value="Unassembled WGS sequence"/>
</dbReference>
<dbReference type="PANTHER" id="PTHR43721">
    <property type="entry name" value="ELONGATION FACTOR TU-RELATED"/>
    <property type="match status" value="1"/>
</dbReference>
<evidence type="ECO:0000256" key="6">
    <source>
        <dbReference type="ARBA" id="ARBA00023134"/>
    </source>
</evidence>
<dbReference type="InterPro" id="IPR057335">
    <property type="entry name" value="Beta-barrel_SelB"/>
</dbReference>
<protein>
    <recommendedName>
        <fullName evidence="2">Selenocysteine-specific elongation factor</fullName>
    </recommendedName>
    <alternativeName>
        <fullName evidence="8">SelB translation factor</fullName>
    </alternativeName>
</protein>
<keyword evidence="11" id="KW-1185">Reference proteome</keyword>
<dbReference type="OrthoDB" id="9804504at2"/>
<dbReference type="InterPro" id="IPR009001">
    <property type="entry name" value="Transl_elong_EF1A/Init_IF2_C"/>
</dbReference>
<evidence type="ECO:0000256" key="4">
    <source>
        <dbReference type="ARBA" id="ARBA00022741"/>
    </source>
</evidence>
<dbReference type="InterPro" id="IPR027417">
    <property type="entry name" value="P-loop_NTPase"/>
</dbReference>
<dbReference type="CDD" id="cd03696">
    <property type="entry name" value="SelB_II"/>
    <property type="match status" value="1"/>
</dbReference>
<dbReference type="PRINTS" id="PR00315">
    <property type="entry name" value="ELONGATNFCT"/>
</dbReference>
<dbReference type="Gene3D" id="3.40.50.300">
    <property type="entry name" value="P-loop containing nucleotide triphosphate hydrolases"/>
    <property type="match status" value="1"/>
</dbReference>
<dbReference type="GO" id="GO:0003723">
    <property type="term" value="F:RNA binding"/>
    <property type="evidence" value="ECO:0007669"/>
    <property type="project" value="InterPro"/>
</dbReference>
<dbReference type="Pfam" id="PF09107">
    <property type="entry name" value="WHD_3rd_SelB"/>
    <property type="match status" value="1"/>
</dbReference>
<dbReference type="Pfam" id="PF09106">
    <property type="entry name" value="WHD_2nd_SelB"/>
    <property type="match status" value="1"/>
</dbReference>
<dbReference type="InParanoid" id="A0A540VFZ1"/>
<comment type="function">
    <text evidence="7">Translation factor necessary for the incorporation of selenocysteine into proteins. It probably replaces EF-Tu for the insertion of selenocysteine directed by the UGA codon. SelB binds GTP and GDP.</text>
</comment>
<dbReference type="GO" id="GO:0003924">
    <property type="term" value="F:GTPase activity"/>
    <property type="evidence" value="ECO:0007669"/>
    <property type="project" value="InterPro"/>
</dbReference>
<name>A0A540VFZ1_9CHLR</name>
<dbReference type="SUPFAM" id="SSF52540">
    <property type="entry name" value="P-loop containing nucleoside triphosphate hydrolases"/>
    <property type="match status" value="1"/>
</dbReference>
<feature type="domain" description="Tr-type G" evidence="9">
    <location>
        <begin position="1"/>
        <end position="177"/>
    </location>
</feature>
<dbReference type="InterPro" id="IPR015190">
    <property type="entry name" value="Elong_fac_SelB-wing-hlx_typ-2"/>
</dbReference>
<evidence type="ECO:0000256" key="5">
    <source>
        <dbReference type="ARBA" id="ARBA00022917"/>
    </source>
</evidence>
<dbReference type="Gene3D" id="1.10.10.10">
    <property type="entry name" value="Winged helix-like DNA-binding domain superfamily/Winged helix DNA-binding domain"/>
    <property type="match status" value="1"/>
</dbReference>
<dbReference type="Gene3D" id="1.10.10.2770">
    <property type="match status" value="1"/>
</dbReference>
<dbReference type="InterPro" id="IPR050055">
    <property type="entry name" value="EF-Tu_GTPase"/>
</dbReference>
<dbReference type="NCBIfam" id="TIGR00231">
    <property type="entry name" value="small_GTP"/>
    <property type="match status" value="1"/>
</dbReference>
<comment type="caution">
    <text evidence="10">The sequence shown here is derived from an EMBL/GenBank/DDBJ whole genome shotgun (WGS) entry which is preliminary data.</text>
</comment>
<dbReference type="NCBIfam" id="TIGR00475">
    <property type="entry name" value="selB"/>
    <property type="match status" value="1"/>
</dbReference>
<evidence type="ECO:0000313" key="11">
    <source>
        <dbReference type="Proteomes" id="UP000317371"/>
    </source>
</evidence>
<evidence type="ECO:0000259" key="9">
    <source>
        <dbReference type="PROSITE" id="PS51722"/>
    </source>
</evidence>
<dbReference type="AlphaFoldDB" id="A0A540VFZ1"/>
<dbReference type="GO" id="GO:0001514">
    <property type="term" value="P:selenocysteine incorporation"/>
    <property type="evidence" value="ECO:0007669"/>
    <property type="project" value="InterPro"/>
</dbReference>
<dbReference type="InterPro" id="IPR015191">
    <property type="entry name" value="SelB_WHD4"/>
</dbReference>
<dbReference type="CDD" id="cd15491">
    <property type="entry name" value="selB_III"/>
    <property type="match status" value="1"/>
</dbReference>
<keyword evidence="3" id="KW-0963">Cytoplasm</keyword>
<dbReference type="Pfam" id="PF03144">
    <property type="entry name" value="GTP_EFTU_D2"/>
    <property type="match status" value="1"/>
</dbReference>
<dbReference type="SUPFAM" id="SSF46785">
    <property type="entry name" value="Winged helix' DNA-binding domain"/>
    <property type="match status" value="2"/>
</dbReference>
<keyword evidence="4" id="KW-0547">Nucleotide-binding</keyword>
<dbReference type="PANTHER" id="PTHR43721:SF22">
    <property type="entry name" value="ELONGATION FACTOR TU, MITOCHONDRIAL"/>
    <property type="match status" value="1"/>
</dbReference>
<dbReference type="InterPro" id="IPR005225">
    <property type="entry name" value="Small_GTP-bd"/>
</dbReference>
<evidence type="ECO:0000313" key="10">
    <source>
        <dbReference type="EMBL" id="TQE95671.1"/>
    </source>
</evidence>
<dbReference type="InterPro" id="IPR009000">
    <property type="entry name" value="Transl_B-barrel_sf"/>
</dbReference>
<organism evidence="10 11">
    <name type="scientific">Litorilinea aerophila</name>
    <dbReference type="NCBI Taxonomy" id="1204385"/>
    <lineage>
        <taxon>Bacteria</taxon>
        <taxon>Bacillati</taxon>
        <taxon>Chloroflexota</taxon>
        <taxon>Caldilineae</taxon>
        <taxon>Caldilineales</taxon>
        <taxon>Caldilineaceae</taxon>
        <taxon>Litorilinea</taxon>
    </lineage>
</organism>
<dbReference type="PROSITE" id="PS51722">
    <property type="entry name" value="G_TR_2"/>
    <property type="match status" value="1"/>
</dbReference>
<evidence type="ECO:0000256" key="7">
    <source>
        <dbReference type="ARBA" id="ARBA00025526"/>
    </source>
</evidence>
<dbReference type="InterPro" id="IPR000795">
    <property type="entry name" value="T_Tr_GTP-bd_dom"/>
</dbReference>
<dbReference type="InterPro" id="IPR036388">
    <property type="entry name" value="WH-like_DNA-bd_sf"/>
</dbReference>
<reference evidence="10 11" key="1">
    <citation type="submission" date="2019-06" db="EMBL/GenBank/DDBJ databases">
        <title>Genome sequence of Litorilinea aerophila BAA-2444.</title>
        <authorList>
            <person name="Maclea K.S."/>
            <person name="Maurais E.G."/>
            <person name="Iannazzi L.C."/>
        </authorList>
    </citation>
    <scope>NUCLEOTIDE SEQUENCE [LARGE SCALE GENOMIC DNA]</scope>
    <source>
        <strain evidence="10 11">ATCC BAA-2444</strain>
    </source>
</reference>
<evidence type="ECO:0000256" key="3">
    <source>
        <dbReference type="ARBA" id="ARBA00022490"/>
    </source>
</evidence>
<dbReference type="EMBL" id="VIGC01000012">
    <property type="protein sequence ID" value="TQE95671.1"/>
    <property type="molecule type" value="Genomic_DNA"/>
</dbReference>
<accession>A0A540VFZ1</accession>
<dbReference type="GO" id="GO:0003746">
    <property type="term" value="F:translation elongation factor activity"/>
    <property type="evidence" value="ECO:0007669"/>
    <property type="project" value="UniProtKB-KW"/>
</dbReference>
<dbReference type="InterPro" id="IPR004161">
    <property type="entry name" value="EFTu-like_2"/>
</dbReference>
<dbReference type="InterPro" id="IPR004535">
    <property type="entry name" value="Transl_elong_SelB"/>
</dbReference>
<dbReference type="InterPro" id="IPR036390">
    <property type="entry name" value="WH_DNA-bd_sf"/>
</dbReference>
<dbReference type="Pfam" id="PF00009">
    <property type="entry name" value="GTP_EFTU"/>
    <property type="match status" value="1"/>
</dbReference>
<keyword evidence="6" id="KW-0342">GTP-binding</keyword>
<evidence type="ECO:0000256" key="2">
    <source>
        <dbReference type="ARBA" id="ARBA00015953"/>
    </source>
</evidence>
<dbReference type="Gene3D" id="2.40.30.10">
    <property type="entry name" value="Translation factors"/>
    <property type="match status" value="1"/>
</dbReference>
<evidence type="ECO:0000256" key="8">
    <source>
        <dbReference type="ARBA" id="ARBA00031615"/>
    </source>
</evidence>
<dbReference type="RefSeq" id="WP_141610206.1">
    <property type="nucleotide sequence ID" value="NZ_VIGC02000012.1"/>
</dbReference>
<dbReference type="CDD" id="cd04171">
    <property type="entry name" value="SelB"/>
    <property type="match status" value="1"/>
</dbReference>
<sequence>MRVIGTAGHVDHGKSTLVRALTGIDPDRLQEEKARGLTIDLGFAWMDLPQPDGSVESVGIVDVPGHIDFIKNMLAGVGSIDAAVLVIAADEGVMPQTREHLAILDLLAVPTGMVALTKVDLVDDPEWLALVELDVAELLQETRFAGAPIVPVSARTGAGLDELRQTLARLLGDLPPRRQRGRPRLPVDRVFTLSGFGTIVTGTLSDGHLAVGDAVEILPPGISARIRGLQSHRQPIQRAAPGSRVAINLSGVSADAIHRGDVVVKPGTLEPTLLVDVSFRLLADAPKPLTHNQPVDFFSGAAEVPARVRLLGTERLEPGQQGWLQLRLARPVVVAAGDRYILRQPSPSMTLGGGQILNPHPRRRWRRFDPAVLARFQTLAQGTPDEILLQTLARFPLTPAAELFAHSGLDLAVAQETLAELQRSGAALALDAGSEPVWLTPEAWEELVGRMARQVEHFHAQFPLRRGMPRGELRSRVLGQRDGGSLSVRIFNALIQRAQEQGLLEADDSVVWLPGFVPRPSPEQQARVDRLLAAFARAGMSPPNPGDVLRLLGGDEPLLEMLIEQGQLVRLGGGVLFRREEFEAAVAQVQAFLQEQGTITLAQARDLLQTSRKYAQALLEEMDARRITRREGDLRVLRAGLVDG</sequence>
<dbReference type="SUPFAM" id="SSF50465">
    <property type="entry name" value="EF-Tu/eEF-1alpha/eIF2-gamma C-terminal domain"/>
    <property type="match status" value="1"/>
</dbReference>
<gene>
    <name evidence="10" type="primary">selB</name>
    <name evidence="10" type="ORF">FKZ61_11140</name>
</gene>
<keyword evidence="10" id="KW-0251">Elongation factor</keyword>
<dbReference type="GO" id="GO:0005525">
    <property type="term" value="F:GTP binding"/>
    <property type="evidence" value="ECO:0007669"/>
    <property type="project" value="UniProtKB-KW"/>
</dbReference>
<keyword evidence="5" id="KW-0648">Protein biosynthesis</keyword>
<comment type="subcellular location">
    <subcellularLocation>
        <location evidence="1">Cytoplasm</location>
    </subcellularLocation>
</comment>
<dbReference type="GO" id="GO:0005829">
    <property type="term" value="C:cytosol"/>
    <property type="evidence" value="ECO:0007669"/>
    <property type="project" value="TreeGrafter"/>
</dbReference>
<evidence type="ECO:0000256" key="1">
    <source>
        <dbReference type="ARBA" id="ARBA00004496"/>
    </source>
</evidence>